<reference evidence="7" key="1">
    <citation type="submission" date="2009-08" db="EMBL/GenBank/DDBJ databases">
        <title>Annotation of Salpingoeca rosetta.</title>
        <authorList>
            <consortium name="The Broad Institute Genome Sequencing Platform"/>
            <person name="Russ C."/>
            <person name="Cuomo C."/>
            <person name="Burger G."/>
            <person name="Gray M.W."/>
            <person name="Holland P.W.H."/>
            <person name="King N."/>
            <person name="Lang F.B.F."/>
            <person name="Roger A.J."/>
            <person name="Ruiz-Trillo I."/>
            <person name="Young S.K."/>
            <person name="Zeng Q."/>
            <person name="Gargeya S."/>
            <person name="Alvarado L."/>
            <person name="Berlin A."/>
            <person name="Chapman S.B."/>
            <person name="Chen Z."/>
            <person name="Freedman E."/>
            <person name="Gellesch M."/>
            <person name="Goldberg J."/>
            <person name="Griggs A."/>
            <person name="Gujja S."/>
            <person name="Heilman E."/>
            <person name="Heiman D."/>
            <person name="Howarth C."/>
            <person name="Mehta T."/>
            <person name="Neiman D."/>
            <person name="Pearson M."/>
            <person name="Roberts A."/>
            <person name="Saif S."/>
            <person name="Shea T."/>
            <person name="Shenoy N."/>
            <person name="Sisk P."/>
            <person name="Stolte C."/>
            <person name="Sykes S."/>
            <person name="White J."/>
            <person name="Yandava C."/>
            <person name="Haas B."/>
            <person name="Nusbaum C."/>
            <person name="Birren B."/>
        </authorList>
    </citation>
    <scope>NUCLEOTIDE SEQUENCE</scope>
    <source>
        <strain evidence="7">ATCC 50818</strain>
    </source>
</reference>
<dbReference type="InterPro" id="IPR007110">
    <property type="entry name" value="Ig-like_dom"/>
</dbReference>
<evidence type="ECO:0000259" key="6">
    <source>
        <dbReference type="PROSITE" id="PS50835"/>
    </source>
</evidence>
<dbReference type="GO" id="GO:0030154">
    <property type="term" value="P:cell differentiation"/>
    <property type="evidence" value="ECO:0007669"/>
    <property type="project" value="TreeGrafter"/>
</dbReference>
<dbReference type="InParanoid" id="F2U1D7"/>
<protein>
    <recommendedName>
        <fullName evidence="9">Fork-head domain-containing protein</fullName>
    </recommendedName>
</protein>
<feature type="region of interest" description="Disordered" evidence="4">
    <location>
        <begin position="537"/>
        <end position="580"/>
    </location>
</feature>
<dbReference type="InterPro" id="IPR050211">
    <property type="entry name" value="FOX_domain-containing"/>
</dbReference>
<dbReference type="InterPro" id="IPR036390">
    <property type="entry name" value="WH_DNA-bd_sf"/>
</dbReference>
<dbReference type="OrthoDB" id="5954824at2759"/>
<dbReference type="InterPro" id="IPR030456">
    <property type="entry name" value="TF_fork_head_CS_2"/>
</dbReference>
<dbReference type="STRING" id="946362.F2U1D7"/>
<keyword evidence="8" id="KW-1185">Reference proteome</keyword>
<feature type="compositionally biased region" description="Polar residues" evidence="4">
    <location>
        <begin position="24"/>
        <end position="33"/>
    </location>
</feature>
<gene>
    <name evidence="7" type="ORF">PTSG_02160</name>
</gene>
<dbReference type="Proteomes" id="UP000007799">
    <property type="component" value="Unassembled WGS sequence"/>
</dbReference>
<feature type="domain" description="Fork-head" evidence="5">
    <location>
        <begin position="175"/>
        <end position="268"/>
    </location>
</feature>
<dbReference type="KEGG" id="sre:PTSG_02160"/>
<dbReference type="PROSITE" id="PS50039">
    <property type="entry name" value="FORK_HEAD_3"/>
    <property type="match status" value="1"/>
</dbReference>
<dbReference type="InterPro" id="IPR036388">
    <property type="entry name" value="WH-like_DNA-bd_sf"/>
</dbReference>
<dbReference type="RefSeq" id="XP_004996643.1">
    <property type="nucleotide sequence ID" value="XM_004996586.1"/>
</dbReference>
<feature type="compositionally biased region" description="Acidic residues" evidence="4">
    <location>
        <begin position="131"/>
        <end position="144"/>
    </location>
</feature>
<dbReference type="EMBL" id="GL832959">
    <property type="protein sequence ID" value="EGD81439.1"/>
    <property type="molecule type" value="Genomic_DNA"/>
</dbReference>
<dbReference type="PROSITE" id="PS00658">
    <property type="entry name" value="FORK_HEAD_2"/>
    <property type="match status" value="1"/>
</dbReference>
<evidence type="ECO:0000259" key="5">
    <source>
        <dbReference type="PROSITE" id="PS50039"/>
    </source>
</evidence>
<keyword evidence="1 3" id="KW-0238">DNA-binding</keyword>
<name>F2U1D7_SALR5</name>
<feature type="compositionally biased region" description="Low complexity" evidence="4">
    <location>
        <begin position="371"/>
        <end position="387"/>
    </location>
</feature>
<dbReference type="PROSITE" id="PS50835">
    <property type="entry name" value="IG_LIKE"/>
    <property type="match status" value="1"/>
</dbReference>
<comment type="subcellular location">
    <subcellularLocation>
        <location evidence="3">Nucleus</location>
    </subcellularLocation>
</comment>
<feature type="region of interest" description="Disordered" evidence="4">
    <location>
        <begin position="113"/>
        <end position="163"/>
    </location>
</feature>
<evidence type="ECO:0000256" key="2">
    <source>
        <dbReference type="ARBA" id="ARBA00023242"/>
    </source>
</evidence>
<feature type="compositionally biased region" description="Basic residues" evidence="4">
    <location>
        <begin position="345"/>
        <end position="358"/>
    </location>
</feature>
<dbReference type="InterPro" id="IPR001766">
    <property type="entry name" value="Fork_head_dom"/>
</dbReference>
<feature type="region of interest" description="Disordered" evidence="4">
    <location>
        <begin position="263"/>
        <end position="406"/>
    </location>
</feature>
<feature type="DNA-binding region" description="Fork-head" evidence="3">
    <location>
        <begin position="175"/>
        <end position="268"/>
    </location>
</feature>
<dbReference type="PANTHER" id="PTHR11829">
    <property type="entry name" value="FORKHEAD BOX PROTEIN"/>
    <property type="match status" value="1"/>
</dbReference>
<feature type="compositionally biased region" description="Basic residues" evidence="4">
    <location>
        <begin position="313"/>
        <end position="333"/>
    </location>
</feature>
<dbReference type="Gene3D" id="1.10.10.10">
    <property type="entry name" value="Winged helix-like DNA-binding domain superfamily/Winged helix DNA-binding domain"/>
    <property type="match status" value="1"/>
</dbReference>
<dbReference type="GO" id="GO:0000981">
    <property type="term" value="F:DNA-binding transcription factor activity, RNA polymerase II-specific"/>
    <property type="evidence" value="ECO:0007669"/>
    <property type="project" value="TreeGrafter"/>
</dbReference>
<evidence type="ECO:0000313" key="8">
    <source>
        <dbReference type="Proteomes" id="UP000007799"/>
    </source>
</evidence>
<dbReference type="GeneID" id="16077235"/>
<organism evidence="7 8">
    <name type="scientific">Salpingoeca rosetta (strain ATCC 50818 / BSB-021)</name>
    <dbReference type="NCBI Taxonomy" id="946362"/>
    <lineage>
        <taxon>Eukaryota</taxon>
        <taxon>Choanoflagellata</taxon>
        <taxon>Craspedida</taxon>
        <taxon>Salpingoecidae</taxon>
        <taxon>Salpingoeca</taxon>
    </lineage>
</organism>
<evidence type="ECO:0000313" key="7">
    <source>
        <dbReference type="EMBL" id="EGD81439.1"/>
    </source>
</evidence>
<dbReference type="AlphaFoldDB" id="F2U1D7"/>
<feature type="region of interest" description="Disordered" evidence="4">
    <location>
        <begin position="1"/>
        <end position="33"/>
    </location>
</feature>
<dbReference type="FunFam" id="1.10.10.10:FF:000135">
    <property type="entry name" value="forkhead box protein G1"/>
    <property type="match status" value="1"/>
</dbReference>
<evidence type="ECO:0008006" key="9">
    <source>
        <dbReference type="Google" id="ProtNLM"/>
    </source>
</evidence>
<accession>F2U1D7</accession>
<keyword evidence="2 3" id="KW-0539">Nucleus</keyword>
<feature type="domain" description="Ig-like" evidence="6">
    <location>
        <begin position="9"/>
        <end position="120"/>
    </location>
</feature>
<dbReference type="SMART" id="SM00339">
    <property type="entry name" value="FH"/>
    <property type="match status" value="1"/>
</dbReference>
<dbReference type="Pfam" id="PF00250">
    <property type="entry name" value="Forkhead"/>
    <property type="match status" value="1"/>
</dbReference>
<dbReference type="PANTHER" id="PTHR11829:SF343">
    <property type="entry name" value="FORK-HEAD DOMAIN-CONTAINING PROTEIN"/>
    <property type="match status" value="1"/>
</dbReference>
<sequence>MSPSPIPGPRVSASQQAQQHRQRNGSTSASNVRCNALRTSSRCNSLSNSLSSSLSSSLASLTWLTNPLTCRQSPSGTKYQAPQITYASHDAQANYYNSSDYYCRSSRKQRTGCAKTKATSARGGHGHGRDDEDDDDDDDYDDVFGPEFKQEKENSRSGTPEDILSFDWASNPHKKPPFAYATLIFMALRESDKDKLSLAEIYDYILDNFAYYRHARCGWKNSIRHNLSQEKCFLKVDRDGTERGKGGYWMLRPDFVDFEQMKTRRRRKFKRRRSVPEPTTDAESAAHASDSDGGHSTASSNSPYAREKSTPSHSRRSSKAKGRGKGKGAKGKKAQAAAATAVAASRRKSGSRSSKHQQHQQQQQLEHRTVSATLSSPSSSFTSAGSPHHVTSAAPPHPPRRNAPYPMKPAAQKLRRLTPSALAALRDTTSDATTSLDALTAAAPHMCAPGGHDSAVTHGSPSINEADLSHSMSHLGLTMALGEDAGKLAPLPQQQDLDMMMDLGTSFAAPMATTTDDAMAHRPSFQAILSQLHTPGTSFAQNAFPQAPPVQAGPRTRNSGDGADDEIDDSDKPIPSDWLL</sequence>
<dbReference type="GO" id="GO:0005634">
    <property type="term" value="C:nucleus"/>
    <property type="evidence" value="ECO:0007669"/>
    <property type="project" value="UniProtKB-SubCell"/>
</dbReference>
<proteinExistence type="predicted"/>
<feature type="compositionally biased region" description="Basic residues" evidence="4">
    <location>
        <begin position="263"/>
        <end position="273"/>
    </location>
</feature>
<dbReference type="eggNOG" id="KOG2294">
    <property type="taxonomic scope" value="Eukaryota"/>
</dbReference>
<evidence type="ECO:0000256" key="4">
    <source>
        <dbReference type="SAM" id="MobiDB-lite"/>
    </source>
</evidence>
<dbReference type="SUPFAM" id="SSF46785">
    <property type="entry name" value="Winged helix' DNA-binding domain"/>
    <property type="match status" value="1"/>
</dbReference>
<dbReference type="GO" id="GO:0000978">
    <property type="term" value="F:RNA polymerase II cis-regulatory region sequence-specific DNA binding"/>
    <property type="evidence" value="ECO:0007669"/>
    <property type="project" value="TreeGrafter"/>
</dbReference>
<evidence type="ECO:0000256" key="1">
    <source>
        <dbReference type="ARBA" id="ARBA00023125"/>
    </source>
</evidence>
<dbReference type="GO" id="GO:0009653">
    <property type="term" value="P:anatomical structure morphogenesis"/>
    <property type="evidence" value="ECO:0007669"/>
    <property type="project" value="TreeGrafter"/>
</dbReference>
<dbReference type="PRINTS" id="PR00053">
    <property type="entry name" value="FORKHEAD"/>
</dbReference>
<evidence type="ECO:0000256" key="3">
    <source>
        <dbReference type="PROSITE-ProRule" id="PRU00089"/>
    </source>
</evidence>
<feature type="compositionally biased region" description="Low complexity" evidence="4">
    <location>
        <begin position="334"/>
        <end position="344"/>
    </location>
</feature>